<comment type="caution">
    <text evidence="5">The sequence shown here is derived from an EMBL/GenBank/DDBJ whole genome shotgun (WGS) entry which is preliminary data.</text>
</comment>
<dbReference type="InterPro" id="IPR041664">
    <property type="entry name" value="AAA_16"/>
</dbReference>
<protein>
    <submittedName>
        <fullName evidence="5">AAA family ATPase</fullName>
    </submittedName>
</protein>
<evidence type="ECO:0000256" key="1">
    <source>
        <dbReference type="ARBA" id="ARBA00022741"/>
    </source>
</evidence>
<dbReference type="InterPro" id="IPR027417">
    <property type="entry name" value="P-loop_NTPase"/>
</dbReference>
<dbReference type="PANTHER" id="PTHR16305:SF35">
    <property type="entry name" value="TRANSCRIPTIONAL ACTIVATOR DOMAIN"/>
    <property type="match status" value="1"/>
</dbReference>
<dbReference type="InterPro" id="IPR016032">
    <property type="entry name" value="Sig_transdc_resp-reg_C-effctor"/>
</dbReference>
<dbReference type="CDD" id="cd06170">
    <property type="entry name" value="LuxR_C_like"/>
    <property type="match status" value="1"/>
</dbReference>
<dbReference type="PRINTS" id="PR00038">
    <property type="entry name" value="HTHLUXR"/>
</dbReference>
<dbReference type="Gene3D" id="1.10.10.10">
    <property type="entry name" value="Winged helix-like DNA-binding domain superfamily/Winged helix DNA-binding domain"/>
    <property type="match status" value="1"/>
</dbReference>
<dbReference type="Pfam" id="PF00196">
    <property type="entry name" value="GerE"/>
    <property type="match status" value="1"/>
</dbReference>
<dbReference type="PROSITE" id="PS00622">
    <property type="entry name" value="HTH_LUXR_1"/>
    <property type="match status" value="1"/>
</dbReference>
<evidence type="ECO:0000313" key="6">
    <source>
        <dbReference type="Proteomes" id="UP001596058"/>
    </source>
</evidence>
<dbReference type="InterPro" id="IPR000792">
    <property type="entry name" value="Tscrpt_reg_LuxR_C"/>
</dbReference>
<evidence type="ECO:0000313" key="5">
    <source>
        <dbReference type="EMBL" id="MFC5825291.1"/>
    </source>
</evidence>
<feature type="region of interest" description="Disordered" evidence="3">
    <location>
        <begin position="520"/>
        <end position="540"/>
    </location>
</feature>
<evidence type="ECO:0000259" key="4">
    <source>
        <dbReference type="PROSITE" id="PS50043"/>
    </source>
</evidence>
<dbReference type="InterPro" id="IPR011990">
    <property type="entry name" value="TPR-like_helical_dom_sf"/>
</dbReference>
<keyword evidence="2" id="KW-0067">ATP-binding</keyword>
<keyword evidence="6" id="KW-1185">Reference proteome</keyword>
<accession>A0ABW1CKN9</accession>
<feature type="domain" description="HTH luxR-type" evidence="4">
    <location>
        <begin position="859"/>
        <end position="924"/>
    </location>
</feature>
<dbReference type="Proteomes" id="UP001596058">
    <property type="component" value="Unassembled WGS sequence"/>
</dbReference>
<proteinExistence type="predicted"/>
<dbReference type="RefSeq" id="WP_379514815.1">
    <property type="nucleotide sequence ID" value="NZ_JBHSPA010000020.1"/>
</dbReference>
<dbReference type="SUPFAM" id="SSF46894">
    <property type="entry name" value="C-terminal effector domain of the bipartite response regulators"/>
    <property type="match status" value="1"/>
</dbReference>
<dbReference type="Pfam" id="PF13191">
    <property type="entry name" value="AAA_16"/>
    <property type="match status" value="1"/>
</dbReference>
<reference evidence="6" key="1">
    <citation type="journal article" date="2019" name="Int. J. Syst. Evol. Microbiol.">
        <title>The Global Catalogue of Microorganisms (GCM) 10K type strain sequencing project: providing services to taxonomists for standard genome sequencing and annotation.</title>
        <authorList>
            <consortium name="The Broad Institute Genomics Platform"/>
            <consortium name="The Broad Institute Genome Sequencing Center for Infectious Disease"/>
            <person name="Wu L."/>
            <person name="Ma J."/>
        </authorList>
    </citation>
    <scope>NUCLEOTIDE SEQUENCE [LARGE SCALE GENOMIC DNA]</scope>
    <source>
        <strain evidence="6">CCUG 53903</strain>
    </source>
</reference>
<dbReference type="SUPFAM" id="SSF52540">
    <property type="entry name" value="P-loop containing nucleoside triphosphate hydrolases"/>
    <property type="match status" value="1"/>
</dbReference>
<evidence type="ECO:0000256" key="2">
    <source>
        <dbReference type="ARBA" id="ARBA00022840"/>
    </source>
</evidence>
<dbReference type="SUPFAM" id="SSF48452">
    <property type="entry name" value="TPR-like"/>
    <property type="match status" value="1"/>
</dbReference>
<evidence type="ECO:0000256" key="3">
    <source>
        <dbReference type="SAM" id="MobiDB-lite"/>
    </source>
</evidence>
<name>A0ABW1CKN9_9ACTN</name>
<dbReference type="EMBL" id="JBHSPA010000020">
    <property type="protein sequence ID" value="MFC5825291.1"/>
    <property type="molecule type" value="Genomic_DNA"/>
</dbReference>
<organism evidence="5 6">
    <name type="scientific">Nonomuraea insulae</name>
    <dbReference type="NCBI Taxonomy" id="1616787"/>
    <lineage>
        <taxon>Bacteria</taxon>
        <taxon>Bacillati</taxon>
        <taxon>Actinomycetota</taxon>
        <taxon>Actinomycetes</taxon>
        <taxon>Streptosporangiales</taxon>
        <taxon>Streptosporangiaceae</taxon>
        <taxon>Nonomuraea</taxon>
    </lineage>
</organism>
<keyword evidence="1" id="KW-0547">Nucleotide-binding</keyword>
<dbReference type="PANTHER" id="PTHR16305">
    <property type="entry name" value="TESTICULAR SOLUBLE ADENYLYL CYCLASE"/>
    <property type="match status" value="1"/>
</dbReference>
<dbReference type="InterPro" id="IPR036388">
    <property type="entry name" value="WH-like_DNA-bd_sf"/>
</dbReference>
<dbReference type="SMART" id="SM00421">
    <property type="entry name" value="HTH_LUXR"/>
    <property type="match status" value="1"/>
</dbReference>
<dbReference type="PROSITE" id="PS50043">
    <property type="entry name" value="HTH_LUXR_2"/>
    <property type="match status" value="1"/>
</dbReference>
<sequence>MRTYAYSRGSLLGRQHEIRRIDELTGAVRAGLGGVLVLRGEAGIGKSALLDHARQAASGLRVIDASGSQYEAELPFAALHQLCLPVLGHLDELPAQHRDALRVAFGLATGTPDAFRIGLATLGLLAAAARERPLLCLVDDAQWLDAASSKALTFLARRVAAEPVAMMFGVRLPSVPGELDELPSLTVEGLSDADARALLAAQSHETLDEQVRDRIVAEARGNPLALLSLPRAGGFAPPDTSPVSARVERGFEAKLADLRTEARMLLTIASADPTGDPGLLWPAAQRLEIDLPTAGAEATATGLVEFGTRVRFFHPLARTAAYQAAEVSERRLAHRVLAEVTDPVVDPDRRAWHRAQAGPGPDDDVAAELERSASRARARGGVVAAAAFLERAADLSLDTAKRIERTLAAVRAQLDAGAADRAAELLATVESSGLDEFQHAEADLLRGQVSFVRAGNGDGPGFMLRAARRFAVLDPERSRDCYLEALEMSLLVGRASGVMDMVLDAAQSSSVPRDLQALDAAQSSAPRDPDVLDAAQSSAPRDPDVLDALTVLATQGHRAAVPLIRDVLDGADGAMWTRCPALAVILAAELWDPQAHAMIIEWLMKNGRESGSPLVLRLGLAQAASGAALSGDLDRAMAAIAEEEAIADATGGPPIMYHRLQLAAMRGRGQEAFELFESATAAATAQGAGQLVANVHWAAAVLNNGLGDYQAALAAARQAAGLGDLFIAGFSLPELVEAAVRCDEHDAAVAALASLTERTEAAGTATGLGIAAYARGLVTGAEDDYREAIDHLADSPLLPYRARAHLLYGEWLRRAGRRRDCRPHLRTAHELLSGAGLEAFARRAADELRATGETARSRSGHTRDQLTMQELHIARLVATGATSSEVAGRLFISPRTVDAHLRNIFRKLGINSRRQLRDQPDLGST</sequence>
<dbReference type="Gene3D" id="1.25.40.10">
    <property type="entry name" value="Tetratricopeptide repeat domain"/>
    <property type="match status" value="1"/>
</dbReference>
<gene>
    <name evidence="5" type="ORF">ACFPZ3_15620</name>
</gene>